<sequence length="619" mass="70444">MFQNSHHFSIDRSTFIAEHHEHHHAQPSKGMWLSQSPSIMLTYNRWMSIAIKRLLEASSLGALHNSGNRFDPPKCHPNTRKTILQELMDWFIGELGWDNFVLWLYGPAGAGKSAIAQTFAELCAKKNRLLASFFFSRSDSKRNNEGALVATLAYQLWLHIHESRPIVEAAINNNPAIFQLDFDTQYRTLFLNPLLQLSSAGYFTSTTPFPNLIIIDGLDECEGADVQNTILNTISNALQRHRSVLPFRLFIASRPEYHLTTSFSVGPLGSLTFRLPLDDTYKPDEDIRLFLRDSFHDIRNTHIMRTHLPDSWPSEKDIVKLVAKSSGQFIYAATVIRYVSSPRGNPLDRLKVIQGLLPVNDDRPYAQLDALYIDILSDVEDIKTVLQILGVAFVLNNNMDDHMKSLPVSDLEEFMQLTPGTVQLLLIDMLSVVDASDHTKPIKFLHASFSDFLVDPTRSRQFYIDPSKRHEEAAHFCISAIESLNMATSLPRLAYQSLLNHLRLAGPLHNNTTLREKVFKVPYVQHWKQYVLVSWYKGYYSSVGDPAMFLEFLQTSQFMHTEELYLHHQGILDQQLCDSLSLIPKSPSLAFWTAVSAGGIYDQTLLLQTLVLLSPHQHL</sequence>
<protein>
    <recommendedName>
        <fullName evidence="2">Nephrocystin 3-like N-terminal domain-containing protein</fullName>
    </recommendedName>
</protein>
<keyword evidence="1" id="KW-0677">Repeat</keyword>
<dbReference type="Gene3D" id="3.40.50.300">
    <property type="entry name" value="P-loop containing nucleotide triphosphate hydrolases"/>
    <property type="match status" value="1"/>
</dbReference>
<dbReference type="Proteomes" id="UP000283269">
    <property type="component" value="Unassembled WGS sequence"/>
</dbReference>
<name>A0A409XJN5_PSICY</name>
<proteinExistence type="predicted"/>
<dbReference type="SUPFAM" id="SSF52540">
    <property type="entry name" value="P-loop containing nucleoside triphosphate hydrolases"/>
    <property type="match status" value="1"/>
</dbReference>
<comment type="caution">
    <text evidence="3">The sequence shown here is derived from an EMBL/GenBank/DDBJ whole genome shotgun (WGS) entry which is preliminary data.</text>
</comment>
<organism evidence="3 4">
    <name type="scientific">Psilocybe cyanescens</name>
    <dbReference type="NCBI Taxonomy" id="93625"/>
    <lineage>
        <taxon>Eukaryota</taxon>
        <taxon>Fungi</taxon>
        <taxon>Dikarya</taxon>
        <taxon>Basidiomycota</taxon>
        <taxon>Agaricomycotina</taxon>
        <taxon>Agaricomycetes</taxon>
        <taxon>Agaricomycetidae</taxon>
        <taxon>Agaricales</taxon>
        <taxon>Agaricineae</taxon>
        <taxon>Strophariaceae</taxon>
        <taxon>Psilocybe</taxon>
    </lineage>
</organism>
<reference evidence="3 4" key="1">
    <citation type="journal article" date="2018" name="Evol. Lett.">
        <title>Horizontal gene cluster transfer increased hallucinogenic mushroom diversity.</title>
        <authorList>
            <person name="Reynolds H.T."/>
            <person name="Vijayakumar V."/>
            <person name="Gluck-Thaler E."/>
            <person name="Korotkin H.B."/>
            <person name="Matheny P.B."/>
            <person name="Slot J.C."/>
        </authorList>
    </citation>
    <scope>NUCLEOTIDE SEQUENCE [LARGE SCALE GENOMIC DNA]</scope>
    <source>
        <strain evidence="3 4">2631</strain>
    </source>
</reference>
<gene>
    <name evidence="3" type="ORF">CVT25_015809</name>
</gene>
<dbReference type="OrthoDB" id="4760524at2759"/>
<dbReference type="EMBL" id="NHYD01001497">
    <property type="protein sequence ID" value="PPQ90975.1"/>
    <property type="molecule type" value="Genomic_DNA"/>
</dbReference>
<evidence type="ECO:0000313" key="4">
    <source>
        <dbReference type="Proteomes" id="UP000283269"/>
    </source>
</evidence>
<evidence type="ECO:0000256" key="1">
    <source>
        <dbReference type="ARBA" id="ARBA00022737"/>
    </source>
</evidence>
<dbReference type="AlphaFoldDB" id="A0A409XJN5"/>
<accession>A0A409XJN5</accession>
<dbReference type="Pfam" id="PF24883">
    <property type="entry name" value="NPHP3_N"/>
    <property type="match status" value="1"/>
</dbReference>
<dbReference type="STRING" id="93625.A0A409XJN5"/>
<dbReference type="PANTHER" id="PTHR10039:SF14">
    <property type="entry name" value="NACHT DOMAIN-CONTAINING PROTEIN"/>
    <property type="match status" value="1"/>
</dbReference>
<keyword evidence="4" id="KW-1185">Reference proteome</keyword>
<dbReference type="InParanoid" id="A0A409XJN5"/>
<dbReference type="InterPro" id="IPR056884">
    <property type="entry name" value="NPHP3-like_N"/>
</dbReference>
<evidence type="ECO:0000313" key="3">
    <source>
        <dbReference type="EMBL" id="PPQ90975.1"/>
    </source>
</evidence>
<feature type="domain" description="Nephrocystin 3-like N-terminal" evidence="2">
    <location>
        <begin position="98"/>
        <end position="254"/>
    </location>
</feature>
<evidence type="ECO:0000259" key="2">
    <source>
        <dbReference type="Pfam" id="PF24883"/>
    </source>
</evidence>
<dbReference type="PANTHER" id="PTHR10039">
    <property type="entry name" value="AMELOGENIN"/>
    <property type="match status" value="1"/>
</dbReference>
<dbReference type="InterPro" id="IPR027417">
    <property type="entry name" value="P-loop_NTPase"/>
</dbReference>